<proteinExistence type="predicted"/>
<reference evidence="1 2" key="1">
    <citation type="journal article" date="2018" name="Biotechnol. Biofuels">
        <title>Integrative visual omics of the white-rot fungus Polyporus brumalis exposes the biotechnological potential of its oxidative enzymes for delignifying raw plant biomass.</title>
        <authorList>
            <person name="Miyauchi S."/>
            <person name="Rancon A."/>
            <person name="Drula E."/>
            <person name="Hage H."/>
            <person name="Chaduli D."/>
            <person name="Favel A."/>
            <person name="Grisel S."/>
            <person name="Henrissat B."/>
            <person name="Herpoel-Gimbert I."/>
            <person name="Ruiz-Duenas F.J."/>
            <person name="Chevret D."/>
            <person name="Hainaut M."/>
            <person name="Lin J."/>
            <person name="Wang M."/>
            <person name="Pangilinan J."/>
            <person name="Lipzen A."/>
            <person name="Lesage-Meessen L."/>
            <person name="Navarro D."/>
            <person name="Riley R."/>
            <person name="Grigoriev I.V."/>
            <person name="Zhou S."/>
            <person name="Raouche S."/>
            <person name="Rosso M.N."/>
        </authorList>
    </citation>
    <scope>NUCLEOTIDE SEQUENCE [LARGE SCALE GENOMIC DNA]</scope>
    <source>
        <strain evidence="1 2">BRFM 1820</strain>
    </source>
</reference>
<evidence type="ECO:0000313" key="2">
    <source>
        <dbReference type="Proteomes" id="UP000256964"/>
    </source>
</evidence>
<keyword evidence="2" id="KW-1185">Reference proteome</keyword>
<sequence length="221" mass="24441">MPYGVGLQPADLALPHISMRPAGYTINSLYVFTTHDITTNITFDGSQFIAAHCSGPFVRRHYIMNIGGIVIVRRRHVEIITYCVGEEPWATITLPFIIIVPIDHVDLNTFPPPRYTWNARIPRVEDHMRRVLEQAGVVSRSVARRATKKVSSLLEGLREEQRTDATTIISAGIPFTLETRIIQITDARTGEALSIGDEDVALFGGGRMEQGGSDDGTLVEA</sequence>
<accession>A0A371D0V2</accession>
<dbReference type="EMBL" id="KZ857430">
    <property type="protein sequence ID" value="RDX46167.1"/>
    <property type="molecule type" value="Genomic_DNA"/>
</dbReference>
<organism evidence="1 2">
    <name type="scientific">Lentinus brumalis</name>
    <dbReference type="NCBI Taxonomy" id="2498619"/>
    <lineage>
        <taxon>Eukaryota</taxon>
        <taxon>Fungi</taxon>
        <taxon>Dikarya</taxon>
        <taxon>Basidiomycota</taxon>
        <taxon>Agaricomycotina</taxon>
        <taxon>Agaricomycetes</taxon>
        <taxon>Polyporales</taxon>
        <taxon>Polyporaceae</taxon>
        <taxon>Lentinus</taxon>
    </lineage>
</organism>
<name>A0A371D0V2_9APHY</name>
<evidence type="ECO:0000313" key="1">
    <source>
        <dbReference type="EMBL" id="RDX46167.1"/>
    </source>
</evidence>
<gene>
    <name evidence="1" type="ORF">OH76DRAFT_1485754</name>
</gene>
<dbReference type="Proteomes" id="UP000256964">
    <property type="component" value="Unassembled WGS sequence"/>
</dbReference>
<protein>
    <submittedName>
        <fullName evidence="1">Uncharacterized protein</fullName>
    </submittedName>
</protein>
<dbReference type="AlphaFoldDB" id="A0A371D0V2"/>